<proteinExistence type="predicted"/>
<evidence type="ECO:0000256" key="1">
    <source>
        <dbReference type="SAM" id="MobiDB-lite"/>
    </source>
</evidence>
<dbReference type="Proteomes" id="UP000782312">
    <property type="component" value="Unassembled WGS sequence"/>
</dbReference>
<dbReference type="AlphaFoldDB" id="A0A932HYL1"/>
<feature type="compositionally biased region" description="Gly residues" evidence="1">
    <location>
        <begin position="187"/>
        <end position="203"/>
    </location>
</feature>
<gene>
    <name evidence="2" type="ORF">HYZ11_04405</name>
</gene>
<feature type="region of interest" description="Disordered" evidence="1">
    <location>
        <begin position="35"/>
        <end position="212"/>
    </location>
</feature>
<sequence length="212" mass="21180">MVDRIEFSPLGGVDPRQLFAQREARQALLNSLVTEAPRIGASESRPAPEAPQRQERPEQDDARRTPRDEAARNAANLPGAPQEGNAALGPNQNTGEPTGPADVALERSLGPEVQLPVPGTGQAGAPLFGGGGFGPAGPSSPLVRDIAPLGETGGGEDVPGPRPLGGAQPGAGPAAPELRAPEPPLSGPGGPGSAADPQGGGEPRGSVVDVLV</sequence>
<name>A0A932HYL1_UNCTE</name>
<evidence type="ECO:0000313" key="3">
    <source>
        <dbReference type="Proteomes" id="UP000782312"/>
    </source>
</evidence>
<feature type="compositionally biased region" description="Low complexity" evidence="1">
    <location>
        <begin position="164"/>
        <end position="178"/>
    </location>
</feature>
<accession>A0A932HYL1</accession>
<dbReference type="EMBL" id="JACPUR010000013">
    <property type="protein sequence ID" value="MBI3126828.1"/>
    <property type="molecule type" value="Genomic_DNA"/>
</dbReference>
<reference evidence="2" key="1">
    <citation type="submission" date="2020-07" db="EMBL/GenBank/DDBJ databases">
        <title>Huge and variable diversity of episymbiotic CPR bacteria and DPANN archaea in groundwater ecosystems.</title>
        <authorList>
            <person name="He C.Y."/>
            <person name="Keren R."/>
            <person name="Whittaker M."/>
            <person name="Farag I.F."/>
            <person name="Doudna J."/>
            <person name="Cate J.H.D."/>
            <person name="Banfield J.F."/>
        </authorList>
    </citation>
    <scope>NUCLEOTIDE SEQUENCE</scope>
    <source>
        <strain evidence="2">NC_groundwater_763_Ag_S-0.2um_68_21</strain>
    </source>
</reference>
<protein>
    <submittedName>
        <fullName evidence="2">Uncharacterized protein</fullName>
    </submittedName>
</protein>
<evidence type="ECO:0000313" key="2">
    <source>
        <dbReference type="EMBL" id="MBI3126828.1"/>
    </source>
</evidence>
<organism evidence="2 3">
    <name type="scientific">Tectimicrobiota bacterium</name>
    <dbReference type="NCBI Taxonomy" id="2528274"/>
    <lineage>
        <taxon>Bacteria</taxon>
        <taxon>Pseudomonadati</taxon>
        <taxon>Nitrospinota/Tectimicrobiota group</taxon>
        <taxon>Candidatus Tectimicrobiota</taxon>
    </lineage>
</organism>
<feature type="compositionally biased region" description="Basic and acidic residues" evidence="1">
    <location>
        <begin position="52"/>
        <end position="71"/>
    </location>
</feature>
<comment type="caution">
    <text evidence="2">The sequence shown here is derived from an EMBL/GenBank/DDBJ whole genome shotgun (WGS) entry which is preliminary data.</text>
</comment>